<feature type="domain" description="Trichome birefringence-like N-terminal" evidence="2">
    <location>
        <begin position="66"/>
        <end position="120"/>
    </location>
</feature>
<dbReference type="AlphaFoldDB" id="A0A067K8R4"/>
<name>A0A067K8R4_JATCU</name>
<dbReference type="Pfam" id="PF14416">
    <property type="entry name" value="PMR5N"/>
    <property type="match status" value="1"/>
</dbReference>
<dbReference type="STRING" id="180498.A0A067K8R4"/>
<keyword evidence="1" id="KW-0472">Membrane</keyword>
<evidence type="ECO:0000313" key="3">
    <source>
        <dbReference type="EMBL" id="KDP32507.1"/>
    </source>
</evidence>
<feature type="transmembrane region" description="Helical" evidence="1">
    <location>
        <begin position="12"/>
        <end position="31"/>
    </location>
</feature>
<dbReference type="GO" id="GO:0016413">
    <property type="term" value="F:O-acetyltransferase activity"/>
    <property type="evidence" value="ECO:0007669"/>
    <property type="project" value="InterPro"/>
</dbReference>
<dbReference type="InterPro" id="IPR029962">
    <property type="entry name" value="TBL"/>
</dbReference>
<evidence type="ECO:0000256" key="1">
    <source>
        <dbReference type="SAM" id="Phobius"/>
    </source>
</evidence>
<dbReference type="OrthoDB" id="630188at2759"/>
<sequence>MIQPTLDRRVQYLFPLALTSILVLGISRLVLDNLKSNHSYIFRLYNGRQEHNKRAVFVLPKDRFKESCNVFEGQWVWDNVSHPLYREESCPYLVKQTTCLRNGRPDSFYQNWRWKPEKCNLPRY</sequence>
<dbReference type="PANTHER" id="PTHR32285">
    <property type="entry name" value="PROTEIN TRICHOME BIREFRINGENCE-LIKE 9-RELATED"/>
    <property type="match status" value="1"/>
</dbReference>
<reference evidence="3 4" key="1">
    <citation type="journal article" date="2014" name="PLoS ONE">
        <title>Global Analysis of Gene Expression Profiles in Physic Nut (Jatropha curcas L.) Seedlings Exposed to Salt Stress.</title>
        <authorList>
            <person name="Zhang L."/>
            <person name="Zhang C."/>
            <person name="Wu P."/>
            <person name="Chen Y."/>
            <person name="Li M."/>
            <person name="Jiang H."/>
            <person name="Wu G."/>
        </authorList>
    </citation>
    <scope>NUCLEOTIDE SEQUENCE [LARGE SCALE GENOMIC DNA]</scope>
    <source>
        <strain evidence="4">cv. GZQX0401</strain>
        <tissue evidence="3">Young leaves</tissue>
    </source>
</reference>
<dbReference type="EMBL" id="KK914581">
    <property type="protein sequence ID" value="KDP32507.1"/>
    <property type="molecule type" value="Genomic_DNA"/>
</dbReference>
<protein>
    <recommendedName>
        <fullName evidence="2">Trichome birefringence-like N-terminal domain-containing protein</fullName>
    </recommendedName>
</protein>
<dbReference type="PANTHER" id="PTHR32285:SF217">
    <property type="entry name" value="PROTEIN TRICHOME BIREFRINGENCE-LIKE 31"/>
    <property type="match status" value="1"/>
</dbReference>
<dbReference type="GO" id="GO:0005794">
    <property type="term" value="C:Golgi apparatus"/>
    <property type="evidence" value="ECO:0007669"/>
    <property type="project" value="TreeGrafter"/>
</dbReference>
<gene>
    <name evidence="3" type="ORF">JCGZ_14710</name>
</gene>
<evidence type="ECO:0000259" key="2">
    <source>
        <dbReference type="Pfam" id="PF14416"/>
    </source>
</evidence>
<accession>A0A067K8R4</accession>
<dbReference type="Proteomes" id="UP000027138">
    <property type="component" value="Unassembled WGS sequence"/>
</dbReference>
<dbReference type="InterPro" id="IPR025846">
    <property type="entry name" value="TBL_N"/>
</dbReference>
<keyword evidence="4" id="KW-1185">Reference proteome</keyword>
<keyword evidence="1" id="KW-0812">Transmembrane</keyword>
<proteinExistence type="predicted"/>
<keyword evidence="1" id="KW-1133">Transmembrane helix</keyword>
<organism evidence="3 4">
    <name type="scientific">Jatropha curcas</name>
    <name type="common">Barbados nut</name>
    <dbReference type="NCBI Taxonomy" id="180498"/>
    <lineage>
        <taxon>Eukaryota</taxon>
        <taxon>Viridiplantae</taxon>
        <taxon>Streptophyta</taxon>
        <taxon>Embryophyta</taxon>
        <taxon>Tracheophyta</taxon>
        <taxon>Spermatophyta</taxon>
        <taxon>Magnoliopsida</taxon>
        <taxon>eudicotyledons</taxon>
        <taxon>Gunneridae</taxon>
        <taxon>Pentapetalae</taxon>
        <taxon>rosids</taxon>
        <taxon>fabids</taxon>
        <taxon>Malpighiales</taxon>
        <taxon>Euphorbiaceae</taxon>
        <taxon>Crotonoideae</taxon>
        <taxon>Jatropheae</taxon>
        <taxon>Jatropha</taxon>
    </lineage>
</organism>
<evidence type="ECO:0000313" key="4">
    <source>
        <dbReference type="Proteomes" id="UP000027138"/>
    </source>
</evidence>